<accession>A0A9Q3K2C1</accession>
<keyword evidence="10" id="KW-0695">RNA-directed DNA polymerase</keyword>
<evidence type="ECO:0000256" key="14">
    <source>
        <dbReference type="ARBA" id="ARBA00049244"/>
    </source>
</evidence>
<keyword evidence="9" id="KW-0229">DNA integration</keyword>
<dbReference type="PANTHER" id="PTHR42648">
    <property type="entry name" value="TRANSPOSASE, PUTATIVE-RELATED"/>
    <property type="match status" value="1"/>
</dbReference>
<dbReference type="Proteomes" id="UP000765509">
    <property type="component" value="Unassembled WGS sequence"/>
</dbReference>
<dbReference type="Pfam" id="PF00665">
    <property type="entry name" value="rve"/>
    <property type="match status" value="1"/>
</dbReference>
<keyword evidence="5" id="KW-0255">Endonuclease</keyword>
<dbReference type="SUPFAM" id="SSF53098">
    <property type="entry name" value="Ribonuclease H-like"/>
    <property type="match status" value="1"/>
</dbReference>
<keyword evidence="2" id="KW-0548">Nucleotidyltransferase</keyword>
<comment type="catalytic activity">
    <reaction evidence="13">
        <text>DNA(n) + a 2'-deoxyribonucleoside 5'-triphosphate = DNA(n+1) + diphosphate</text>
        <dbReference type="Rhea" id="RHEA:22508"/>
        <dbReference type="Rhea" id="RHEA-COMP:17339"/>
        <dbReference type="Rhea" id="RHEA-COMP:17340"/>
        <dbReference type="ChEBI" id="CHEBI:33019"/>
        <dbReference type="ChEBI" id="CHEBI:61560"/>
        <dbReference type="ChEBI" id="CHEBI:173112"/>
        <dbReference type="EC" id="2.7.7.49"/>
    </reaction>
</comment>
<evidence type="ECO:0000256" key="10">
    <source>
        <dbReference type="ARBA" id="ARBA00022918"/>
    </source>
</evidence>
<dbReference type="InterPro" id="IPR001584">
    <property type="entry name" value="Integrase_cat-core"/>
</dbReference>
<keyword evidence="3" id="KW-0540">Nuclease</keyword>
<evidence type="ECO:0000256" key="8">
    <source>
        <dbReference type="ARBA" id="ARBA00022884"/>
    </source>
</evidence>
<keyword evidence="8" id="KW-0694">RNA-binding</keyword>
<dbReference type="EMBL" id="AVOT02090540">
    <property type="protein sequence ID" value="MBW0572671.1"/>
    <property type="molecule type" value="Genomic_DNA"/>
</dbReference>
<dbReference type="GO" id="GO:0004519">
    <property type="term" value="F:endonuclease activity"/>
    <property type="evidence" value="ECO:0007669"/>
    <property type="project" value="UniProtKB-KW"/>
</dbReference>
<keyword evidence="4" id="KW-0479">Metal-binding</keyword>
<name>A0A9Q3K2C1_9BASI</name>
<evidence type="ECO:0000256" key="2">
    <source>
        <dbReference type="ARBA" id="ARBA00022695"/>
    </source>
</evidence>
<dbReference type="GO" id="GO:0032196">
    <property type="term" value="P:transposition"/>
    <property type="evidence" value="ECO:0007669"/>
    <property type="project" value="UniProtKB-KW"/>
</dbReference>
<organism evidence="16 17">
    <name type="scientific">Austropuccinia psidii MF-1</name>
    <dbReference type="NCBI Taxonomy" id="1389203"/>
    <lineage>
        <taxon>Eukaryota</taxon>
        <taxon>Fungi</taxon>
        <taxon>Dikarya</taxon>
        <taxon>Basidiomycota</taxon>
        <taxon>Pucciniomycotina</taxon>
        <taxon>Pucciniomycetes</taxon>
        <taxon>Pucciniales</taxon>
        <taxon>Sphaerophragmiaceae</taxon>
        <taxon>Austropuccinia</taxon>
    </lineage>
</organism>
<dbReference type="InterPro" id="IPR012337">
    <property type="entry name" value="RNaseH-like_sf"/>
</dbReference>
<evidence type="ECO:0000256" key="12">
    <source>
        <dbReference type="ARBA" id="ARBA00023172"/>
    </source>
</evidence>
<dbReference type="GO" id="GO:0015074">
    <property type="term" value="P:DNA integration"/>
    <property type="evidence" value="ECO:0007669"/>
    <property type="project" value="UniProtKB-KW"/>
</dbReference>
<evidence type="ECO:0000256" key="7">
    <source>
        <dbReference type="ARBA" id="ARBA00022842"/>
    </source>
</evidence>
<evidence type="ECO:0000256" key="5">
    <source>
        <dbReference type="ARBA" id="ARBA00022759"/>
    </source>
</evidence>
<keyword evidence="7" id="KW-0460">Magnesium</keyword>
<dbReference type="GO" id="GO:0046872">
    <property type="term" value="F:metal ion binding"/>
    <property type="evidence" value="ECO:0007669"/>
    <property type="project" value="UniProtKB-KW"/>
</dbReference>
<feature type="domain" description="Integrase catalytic" evidence="15">
    <location>
        <begin position="42"/>
        <end position="206"/>
    </location>
</feature>
<comment type="caution">
    <text evidence="16">The sequence shown here is derived from an EMBL/GenBank/DDBJ whole genome shotgun (WGS) entry which is preliminary data.</text>
</comment>
<evidence type="ECO:0000256" key="3">
    <source>
        <dbReference type="ARBA" id="ARBA00022722"/>
    </source>
</evidence>
<keyword evidence="17" id="KW-1185">Reference proteome</keyword>
<dbReference type="OrthoDB" id="2515789at2759"/>
<feature type="non-terminal residue" evidence="16">
    <location>
        <position position="210"/>
    </location>
</feature>
<keyword evidence="11" id="KW-0808">Transferase</keyword>
<evidence type="ECO:0000313" key="17">
    <source>
        <dbReference type="Proteomes" id="UP000765509"/>
    </source>
</evidence>
<gene>
    <name evidence="16" type="ORF">O181_112386</name>
</gene>
<evidence type="ECO:0000256" key="6">
    <source>
        <dbReference type="ARBA" id="ARBA00022801"/>
    </source>
</evidence>
<dbReference type="InterPro" id="IPR039537">
    <property type="entry name" value="Retrotran_Ty1/copia-like"/>
</dbReference>
<keyword evidence="11" id="KW-0239">DNA-directed DNA polymerase</keyword>
<evidence type="ECO:0000256" key="11">
    <source>
        <dbReference type="ARBA" id="ARBA00022932"/>
    </source>
</evidence>
<dbReference type="GO" id="GO:0006310">
    <property type="term" value="P:DNA recombination"/>
    <property type="evidence" value="ECO:0007669"/>
    <property type="project" value="UniProtKB-KW"/>
</dbReference>
<keyword evidence="12" id="KW-0233">DNA recombination</keyword>
<dbReference type="GO" id="GO:0003964">
    <property type="term" value="F:RNA-directed DNA polymerase activity"/>
    <property type="evidence" value="ECO:0007669"/>
    <property type="project" value="UniProtKB-KW"/>
</dbReference>
<dbReference type="GO" id="GO:0005634">
    <property type="term" value="C:nucleus"/>
    <property type="evidence" value="ECO:0007669"/>
    <property type="project" value="UniProtKB-ARBA"/>
</dbReference>
<dbReference type="PROSITE" id="PS50994">
    <property type="entry name" value="INTEGRASE"/>
    <property type="match status" value="1"/>
</dbReference>
<sequence>MLKLNVVKGLKTSGSLKDLERCESCSLAKSRHLPIMPPSRMIVNAPGDVLAVDLMGPFPQSLDKFSYALIIQDYFSSLVAFIPLRAKSGAAEHVMHWIAQFERLTSKKIKRLQSDNGGEFNSRVMEEFLRKEGIVHEKTIPYDHHQNGKIERTNRTLAEAARSMLIQAKLPTNFWTYAFQQAAWVFNRVLHANQEKTPYELVINQKTDMT</sequence>
<keyword evidence="1" id="KW-0815">Transposition</keyword>
<dbReference type="GO" id="GO:0003723">
    <property type="term" value="F:RNA binding"/>
    <property type="evidence" value="ECO:0007669"/>
    <property type="project" value="UniProtKB-KW"/>
</dbReference>
<dbReference type="GO" id="GO:0016787">
    <property type="term" value="F:hydrolase activity"/>
    <property type="evidence" value="ECO:0007669"/>
    <property type="project" value="UniProtKB-KW"/>
</dbReference>
<proteinExistence type="predicted"/>
<dbReference type="Gene3D" id="3.30.420.10">
    <property type="entry name" value="Ribonuclease H-like superfamily/Ribonuclease H"/>
    <property type="match status" value="1"/>
</dbReference>
<dbReference type="PANTHER" id="PTHR42648:SF11">
    <property type="entry name" value="TRANSPOSON TY4-P GAG-POL POLYPROTEIN"/>
    <property type="match status" value="1"/>
</dbReference>
<reference evidence="16" key="1">
    <citation type="submission" date="2021-03" db="EMBL/GenBank/DDBJ databases">
        <title>Draft genome sequence of rust myrtle Austropuccinia psidii MF-1, a brazilian biotype.</title>
        <authorList>
            <person name="Quecine M.C."/>
            <person name="Pachon D.M.R."/>
            <person name="Bonatelli M.L."/>
            <person name="Correr F.H."/>
            <person name="Franceschini L.M."/>
            <person name="Leite T.F."/>
            <person name="Margarido G.R.A."/>
            <person name="Almeida C.A."/>
            <person name="Ferrarezi J.A."/>
            <person name="Labate C.A."/>
        </authorList>
    </citation>
    <scope>NUCLEOTIDE SEQUENCE</scope>
    <source>
        <strain evidence="16">MF-1</strain>
    </source>
</reference>
<dbReference type="GO" id="GO:0003887">
    <property type="term" value="F:DNA-directed DNA polymerase activity"/>
    <property type="evidence" value="ECO:0007669"/>
    <property type="project" value="UniProtKB-KW"/>
</dbReference>
<evidence type="ECO:0000313" key="16">
    <source>
        <dbReference type="EMBL" id="MBW0572671.1"/>
    </source>
</evidence>
<dbReference type="AlphaFoldDB" id="A0A9Q3K2C1"/>
<evidence type="ECO:0000256" key="1">
    <source>
        <dbReference type="ARBA" id="ARBA00022578"/>
    </source>
</evidence>
<dbReference type="InterPro" id="IPR036397">
    <property type="entry name" value="RNaseH_sf"/>
</dbReference>
<comment type="catalytic activity">
    <reaction evidence="14">
        <text>DNA(n) + a 2'-deoxyribonucleoside 5'-triphosphate = DNA(n+1) + diphosphate</text>
        <dbReference type="Rhea" id="RHEA:22508"/>
        <dbReference type="Rhea" id="RHEA-COMP:17339"/>
        <dbReference type="Rhea" id="RHEA-COMP:17340"/>
        <dbReference type="ChEBI" id="CHEBI:33019"/>
        <dbReference type="ChEBI" id="CHEBI:61560"/>
        <dbReference type="ChEBI" id="CHEBI:173112"/>
        <dbReference type="EC" id="2.7.7.7"/>
    </reaction>
</comment>
<keyword evidence="6" id="KW-0378">Hydrolase</keyword>
<protein>
    <recommendedName>
        <fullName evidence="15">Integrase catalytic domain-containing protein</fullName>
    </recommendedName>
</protein>
<evidence type="ECO:0000256" key="9">
    <source>
        <dbReference type="ARBA" id="ARBA00022908"/>
    </source>
</evidence>
<evidence type="ECO:0000256" key="4">
    <source>
        <dbReference type="ARBA" id="ARBA00022723"/>
    </source>
</evidence>
<evidence type="ECO:0000259" key="15">
    <source>
        <dbReference type="PROSITE" id="PS50994"/>
    </source>
</evidence>
<evidence type="ECO:0000256" key="13">
    <source>
        <dbReference type="ARBA" id="ARBA00048173"/>
    </source>
</evidence>